<evidence type="ECO:0000259" key="1">
    <source>
        <dbReference type="Pfam" id="PF03358"/>
    </source>
</evidence>
<dbReference type="PANTHER" id="PTHR30543">
    <property type="entry name" value="CHROMATE REDUCTASE"/>
    <property type="match status" value="1"/>
</dbReference>
<feature type="domain" description="NADPH-dependent FMN reductase-like" evidence="1">
    <location>
        <begin position="1"/>
        <end position="142"/>
    </location>
</feature>
<dbReference type="GO" id="GO:0005829">
    <property type="term" value="C:cytosol"/>
    <property type="evidence" value="ECO:0007669"/>
    <property type="project" value="TreeGrafter"/>
</dbReference>
<dbReference type="SUPFAM" id="SSF52218">
    <property type="entry name" value="Flavoproteins"/>
    <property type="match status" value="1"/>
</dbReference>
<evidence type="ECO:0000313" key="5">
    <source>
        <dbReference type="Proteomes" id="UP000396862"/>
    </source>
</evidence>
<dbReference type="InterPro" id="IPR050712">
    <property type="entry name" value="NAD(P)H-dep_reductase"/>
</dbReference>
<dbReference type="PANTHER" id="PTHR30543:SF21">
    <property type="entry name" value="NAD(P)H-DEPENDENT FMN REDUCTASE LOT6"/>
    <property type="match status" value="1"/>
</dbReference>
<evidence type="ECO:0000313" key="3">
    <source>
        <dbReference type="EMBL" id="PSK82720.1"/>
    </source>
</evidence>
<dbReference type="InterPro" id="IPR029039">
    <property type="entry name" value="Flavoprotein-like_sf"/>
</dbReference>
<dbReference type="Gene3D" id="3.40.50.360">
    <property type="match status" value="1"/>
</dbReference>
<dbReference type="InterPro" id="IPR005025">
    <property type="entry name" value="FMN_Rdtase-like_dom"/>
</dbReference>
<reference evidence="3 4" key="1">
    <citation type="submission" date="2018-03" db="EMBL/GenBank/DDBJ databases">
        <title>Genomic Encyclopedia of Archaeal and Bacterial Type Strains, Phase II (KMG-II): from individual species to whole genera.</title>
        <authorList>
            <person name="Goeker M."/>
        </authorList>
    </citation>
    <scope>NUCLEOTIDE SEQUENCE [LARGE SCALE GENOMIC DNA]</scope>
    <source>
        <strain evidence="3 4">DSM 27267</strain>
    </source>
</reference>
<dbReference type="GO" id="GO:0016491">
    <property type="term" value="F:oxidoreductase activity"/>
    <property type="evidence" value="ECO:0007669"/>
    <property type="project" value="InterPro"/>
</dbReference>
<protein>
    <submittedName>
        <fullName evidence="2">FMN-dependent NADPH-azoreductase</fullName>
    </submittedName>
    <submittedName>
        <fullName evidence="3">NAD(P)H-dependent FMN reductase</fullName>
    </submittedName>
</protein>
<dbReference type="Pfam" id="PF03358">
    <property type="entry name" value="FMN_red"/>
    <property type="match status" value="1"/>
</dbReference>
<dbReference type="EMBL" id="BLAU01000001">
    <property type="protein sequence ID" value="GET21458.1"/>
    <property type="molecule type" value="Genomic_DNA"/>
</dbReference>
<organism evidence="3 4">
    <name type="scientific">Prolixibacter denitrificans</name>
    <dbReference type="NCBI Taxonomy" id="1541063"/>
    <lineage>
        <taxon>Bacteria</taxon>
        <taxon>Pseudomonadati</taxon>
        <taxon>Bacteroidota</taxon>
        <taxon>Bacteroidia</taxon>
        <taxon>Marinilabiliales</taxon>
        <taxon>Prolixibacteraceae</taxon>
        <taxon>Prolixibacter</taxon>
    </lineage>
</organism>
<gene>
    <name evidence="2" type="primary">azr</name>
    <name evidence="3" type="ORF">CLV93_105112</name>
    <name evidence="2" type="ORF">JCM18694_17040</name>
</gene>
<evidence type="ECO:0000313" key="2">
    <source>
        <dbReference type="EMBL" id="GET21458.1"/>
    </source>
</evidence>
<dbReference type="OrthoDB" id="9812295at2"/>
<reference evidence="2 5" key="2">
    <citation type="submission" date="2019-10" db="EMBL/GenBank/DDBJ databases">
        <title>Prolixibacter strains distinguished by the presence of nitrate reductase genes were adept at nitrate-dependent anaerobic corrosion of metallic iron and carbon steel.</title>
        <authorList>
            <person name="Iino T."/>
            <person name="Shono N."/>
            <person name="Ito K."/>
            <person name="Nakamura R."/>
            <person name="Sueoka K."/>
            <person name="Harayama S."/>
            <person name="Ohkuma M."/>
        </authorList>
    </citation>
    <scope>NUCLEOTIDE SEQUENCE [LARGE SCALE GENOMIC DNA]</scope>
    <source>
        <strain evidence="2 5">MIC1-1</strain>
    </source>
</reference>
<dbReference type="AlphaFoldDB" id="A0A2P8CCM8"/>
<evidence type="ECO:0000313" key="4">
    <source>
        <dbReference type="Proteomes" id="UP000240621"/>
    </source>
</evidence>
<keyword evidence="5" id="KW-1185">Reference proteome</keyword>
<name>A0A2P8CCM8_9BACT</name>
<sequence length="193" mass="21346">MKIAILLGAIRPGRQSHKAAYYLGKLLNEQDIETDVIDLLKTPLPVFGSHDDNPAAGKVVESIRLRLEEADALIFVTPEYQGSFSGALKNALDYYWAEFKRKPIGVVSTSTGKMGGINASTQLQHVILSLGAFPLPGKLLIAGIHEAFDDHYEPQNDLIVELVNQFVSDFLWFAEALHQKKAAEEVAVEFIRN</sequence>
<comment type="caution">
    <text evidence="3">The sequence shown here is derived from an EMBL/GenBank/DDBJ whole genome shotgun (WGS) entry which is preliminary data.</text>
</comment>
<dbReference type="Proteomes" id="UP000396862">
    <property type="component" value="Unassembled WGS sequence"/>
</dbReference>
<dbReference type="RefSeq" id="WP_106542323.1">
    <property type="nucleotide sequence ID" value="NZ_BLAU01000001.1"/>
</dbReference>
<proteinExistence type="predicted"/>
<dbReference type="EMBL" id="PYGC01000005">
    <property type="protein sequence ID" value="PSK82720.1"/>
    <property type="molecule type" value="Genomic_DNA"/>
</dbReference>
<dbReference type="Proteomes" id="UP000240621">
    <property type="component" value="Unassembled WGS sequence"/>
</dbReference>
<dbReference type="GO" id="GO:0010181">
    <property type="term" value="F:FMN binding"/>
    <property type="evidence" value="ECO:0007669"/>
    <property type="project" value="TreeGrafter"/>
</dbReference>
<accession>A0A2P8CCM8</accession>